<evidence type="ECO:0000313" key="7">
    <source>
        <dbReference type="Proteomes" id="UP000198727"/>
    </source>
</evidence>
<dbReference type="GO" id="GO:0006629">
    <property type="term" value="P:lipid metabolic process"/>
    <property type="evidence" value="ECO:0007669"/>
    <property type="project" value="UniProtKB-KW"/>
</dbReference>
<dbReference type="RefSeq" id="WP_092532332.1">
    <property type="nucleotide sequence ID" value="NZ_FOWW01000007.1"/>
</dbReference>
<keyword evidence="5" id="KW-0012">Acyltransferase</keyword>
<evidence type="ECO:0000256" key="3">
    <source>
        <dbReference type="ARBA" id="ARBA00022679"/>
    </source>
</evidence>
<keyword evidence="4" id="KW-0443">Lipid metabolism</keyword>
<comment type="pathway">
    <text evidence="1">Lipid metabolism.</text>
</comment>
<dbReference type="PANTHER" id="PTHR37323:SF1">
    <property type="entry name" value="L-ORNITHINE N(ALPHA)-ACYLTRANSFERASE"/>
    <property type="match status" value="1"/>
</dbReference>
<dbReference type="EMBL" id="FOWW01000007">
    <property type="protein sequence ID" value="SFQ41406.1"/>
    <property type="molecule type" value="Genomic_DNA"/>
</dbReference>
<keyword evidence="2" id="KW-0444">Lipid biosynthesis</keyword>
<dbReference type="InterPro" id="IPR052351">
    <property type="entry name" value="Ornithine_N-alpha-AT"/>
</dbReference>
<evidence type="ECO:0000256" key="5">
    <source>
        <dbReference type="ARBA" id="ARBA00023315"/>
    </source>
</evidence>
<protein>
    <submittedName>
        <fullName evidence="6">Putative hemolysin</fullName>
    </submittedName>
</protein>
<name>A0A1I5YB37_9PSEU</name>
<gene>
    <name evidence="6" type="ORF">SAMN05421810_10741</name>
</gene>
<dbReference type="InterPro" id="IPR016181">
    <property type="entry name" value="Acyl_CoA_acyltransferase"/>
</dbReference>
<evidence type="ECO:0000256" key="1">
    <source>
        <dbReference type="ARBA" id="ARBA00005189"/>
    </source>
</evidence>
<evidence type="ECO:0000256" key="2">
    <source>
        <dbReference type="ARBA" id="ARBA00022516"/>
    </source>
</evidence>
<sequence>MSSSATLPTGVRAGAYRASVADTPQLVRAAQRLRHQVFAVEHGARLDTRVPGLDVDEFDAACDHLVVEHQPTGELVGTYRLLPPGRRAGLYADTEFDLGALDALRPMLIEAGRSCVHPEHRTGAAITTMWSALGRYALLSGHRYLAGCASVPLADGGAAAAATWRLAETRHSAPAELRVRPHRPWLPRVDLPSRPSQALVPPLLRGYLRLGALVCGPPAHDPEFGVADFFVLLRLDRIDRRYLRYFGVDASAPEPTRGQGE</sequence>
<reference evidence="7" key="1">
    <citation type="submission" date="2016-10" db="EMBL/GenBank/DDBJ databases">
        <authorList>
            <person name="Varghese N."/>
            <person name="Submissions S."/>
        </authorList>
    </citation>
    <scope>NUCLEOTIDE SEQUENCE [LARGE SCALE GENOMIC DNA]</scope>
    <source>
        <strain evidence="7">CGMCC 4.5579</strain>
    </source>
</reference>
<dbReference type="Gene3D" id="3.40.630.30">
    <property type="match status" value="1"/>
</dbReference>
<keyword evidence="3" id="KW-0808">Transferase</keyword>
<dbReference type="OrthoDB" id="9787072at2"/>
<dbReference type="SUPFAM" id="SSF55729">
    <property type="entry name" value="Acyl-CoA N-acyltransferases (Nat)"/>
    <property type="match status" value="1"/>
</dbReference>
<dbReference type="Proteomes" id="UP000198727">
    <property type="component" value="Unassembled WGS sequence"/>
</dbReference>
<dbReference type="PANTHER" id="PTHR37323">
    <property type="entry name" value="GCN5-RELATED N-ACETYLTRANSFERASE"/>
    <property type="match status" value="1"/>
</dbReference>
<evidence type="ECO:0000256" key="4">
    <source>
        <dbReference type="ARBA" id="ARBA00023098"/>
    </source>
</evidence>
<dbReference type="GO" id="GO:0016746">
    <property type="term" value="F:acyltransferase activity"/>
    <property type="evidence" value="ECO:0007669"/>
    <property type="project" value="UniProtKB-KW"/>
</dbReference>
<organism evidence="6 7">
    <name type="scientific">Amycolatopsis arida</name>
    <dbReference type="NCBI Taxonomy" id="587909"/>
    <lineage>
        <taxon>Bacteria</taxon>
        <taxon>Bacillati</taxon>
        <taxon>Actinomycetota</taxon>
        <taxon>Actinomycetes</taxon>
        <taxon>Pseudonocardiales</taxon>
        <taxon>Pseudonocardiaceae</taxon>
        <taxon>Amycolatopsis</taxon>
    </lineage>
</organism>
<proteinExistence type="predicted"/>
<dbReference type="Pfam" id="PF13444">
    <property type="entry name" value="Acetyltransf_5"/>
    <property type="match status" value="1"/>
</dbReference>
<dbReference type="AlphaFoldDB" id="A0A1I5YB37"/>
<keyword evidence="7" id="KW-1185">Reference proteome</keyword>
<accession>A0A1I5YB37</accession>
<evidence type="ECO:0000313" key="6">
    <source>
        <dbReference type="EMBL" id="SFQ41406.1"/>
    </source>
</evidence>
<dbReference type="STRING" id="587909.SAMN05421810_10741"/>